<dbReference type="InterPro" id="IPR046446">
    <property type="entry name" value="a/bCoV_VIROPORIN_3A-like_CD"/>
</dbReference>
<protein>
    <submittedName>
        <fullName evidence="3">NS3 protein</fullName>
    </submittedName>
</protein>
<dbReference type="EMBL" id="KU762337">
    <property type="protein sequence ID" value="AOG30813.1"/>
    <property type="molecule type" value="Genomic_RNA"/>
</dbReference>
<accession>A0A1B3Q5V5</accession>
<gene>
    <name evidence="3" type="primary">NS3</name>
</gene>
<organism evidence="3">
    <name type="scientific">Rousettus bat coronavirus</name>
    <dbReference type="NCBI Taxonomy" id="1892416"/>
    <lineage>
        <taxon>Viruses</taxon>
        <taxon>Riboviria</taxon>
        <taxon>Orthornavirae</taxon>
        <taxon>Pisuviricota</taxon>
        <taxon>Pisoniviricetes</taxon>
        <taxon>Nidovirales</taxon>
        <taxon>Cornidovirineae</taxon>
        <taxon>Coronaviridae</taxon>
        <taxon>Orthocoronavirinae</taxon>
        <taxon>Betacoronavirus</taxon>
        <taxon>Nobecovirus</taxon>
        <taxon>Betacoronavirus cororeum</taxon>
        <taxon>Rousettus bat coronavirus GCCDC1</taxon>
    </lineage>
</organism>
<keyword evidence="1" id="KW-0472">Membrane</keyword>
<evidence type="ECO:0000313" key="3">
    <source>
        <dbReference type="EMBL" id="AOG30813.1"/>
    </source>
</evidence>
<sequence length="228" mass="25295">MNLYNLFRDLLVTPKPSEQPAPIGYEIHQEYYNHETGFIPLVVYVALTIILWLASRVRKPYLKLLATLALCILQASVLAWLALSPNRIVSLGAQCLVLATGLVCFIERLALAIRVHSMAPFVSTADNFAVLRTTCSRFVFPVESSKDNVVVLTTSRGVFCNGIHVEGPTALSDNASIVSLFSTTVLLLDRVEQGYDYTVFVYISQQILRNSESNPQGVVNPEFDDVEL</sequence>
<evidence type="ECO:0000259" key="2">
    <source>
        <dbReference type="PROSITE" id="PS51967"/>
    </source>
</evidence>
<keyword evidence="1" id="KW-0812">Transmembrane</keyword>
<name>A0A1B3Q5V5_9BETC</name>
<dbReference type="PROSITE" id="PS51967">
    <property type="entry name" value="COV_VIROPORIN_3A_CD"/>
    <property type="match status" value="1"/>
</dbReference>
<evidence type="ECO:0000256" key="1">
    <source>
        <dbReference type="SAM" id="Phobius"/>
    </source>
</evidence>
<feature type="transmembrane region" description="Helical" evidence="1">
    <location>
        <begin position="88"/>
        <end position="111"/>
    </location>
</feature>
<keyword evidence="1" id="KW-1133">Transmembrane helix</keyword>
<feature type="transmembrane region" description="Helical" evidence="1">
    <location>
        <begin position="37"/>
        <end position="54"/>
    </location>
</feature>
<feature type="domain" description="CoV 3a-like viroporin CD" evidence="2">
    <location>
        <begin position="127"/>
        <end position="207"/>
    </location>
</feature>
<reference evidence="3" key="1">
    <citation type="submission" date="2016-02" db="EMBL/GenBank/DDBJ databases">
        <title>A bat-derived cross-family recombinant coronavirus with a reovirus gene.</title>
        <authorList>
            <person name="Huang C."/>
            <person name="Liu J."/>
            <person name="Xu W."/>
            <person name="Jin T."/>
            <person name="Shi Y."/>
            <person name="Ji W."/>
            <person name="Jia H."/>
            <person name="Zhou Y."/>
            <person name="Wen H."/>
            <person name="Zhao H."/>
            <person name="Liu H."/>
            <person name="Li H."/>
            <person name="Wang Q."/>
            <person name="Wu Y."/>
            <person name="Wang L."/>
            <person name="Liu D."/>
            <person name="Liu G."/>
            <person name="Yu H."/>
            <person name="Holmes E."/>
            <person name="Lu L."/>
            <person name="Gao G.F."/>
        </authorList>
    </citation>
    <scope>NUCLEOTIDE SEQUENCE</scope>
    <source>
        <strain evidence="3">GCCDC1 346</strain>
    </source>
</reference>
<proteinExistence type="predicted"/>
<feature type="transmembrane region" description="Helical" evidence="1">
    <location>
        <begin position="61"/>
        <end position="82"/>
    </location>
</feature>